<keyword evidence="3 4" id="KW-0687">Ribonucleoprotein</keyword>
<dbReference type="Proteomes" id="UP000218775">
    <property type="component" value="Unassembled WGS sequence"/>
</dbReference>
<dbReference type="InterPro" id="IPR001848">
    <property type="entry name" value="Ribosomal_uS10"/>
</dbReference>
<dbReference type="GO" id="GO:0003735">
    <property type="term" value="F:structural constituent of ribosome"/>
    <property type="evidence" value="ECO:0007669"/>
    <property type="project" value="InterPro"/>
</dbReference>
<sequence>MSKKATKHKSSTTNKIRIRLKGYDQKVLDQATADIVETAKRTGALVVGPIPIPTKREIYTVLRSPHVHKKSREQFEIRTHSRLLEILNPSIDTIENLKTLTVAAGVDITVKAA</sequence>
<comment type="similarity">
    <text evidence="1 4">Belongs to the universal ribosomal protein uS10 family.</text>
</comment>
<dbReference type="Pfam" id="PF00338">
    <property type="entry name" value="Ribosomal_S10"/>
    <property type="match status" value="1"/>
</dbReference>
<evidence type="ECO:0000256" key="2">
    <source>
        <dbReference type="ARBA" id="ARBA00022980"/>
    </source>
</evidence>
<feature type="domain" description="Small ribosomal subunit protein uS10" evidence="5">
    <location>
        <begin position="17"/>
        <end position="111"/>
    </location>
</feature>
<dbReference type="InterPro" id="IPR018268">
    <property type="entry name" value="Ribosomal_uS10_CS"/>
</dbReference>
<organism evidence="6 7">
    <name type="scientific">Aerophobetes bacterium</name>
    <dbReference type="NCBI Taxonomy" id="2030807"/>
    <lineage>
        <taxon>Bacteria</taxon>
        <taxon>Candidatus Aerophobota</taxon>
    </lineage>
</organism>
<dbReference type="NCBIfam" id="NF001861">
    <property type="entry name" value="PRK00596.1"/>
    <property type="match status" value="1"/>
</dbReference>
<comment type="subunit">
    <text evidence="4">Part of the 30S ribosomal subunit.</text>
</comment>
<dbReference type="AlphaFoldDB" id="A0A2A4X1J9"/>
<evidence type="ECO:0000313" key="6">
    <source>
        <dbReference type="EMBL" id="PCI76201.1"/>
    </source>
</evidence>
<name>A0A2A4X1J9_UNCAE</name>
<reference evidence="7" key="1">
    <citation type="submission" date="2017-08" db="EMBL/GenBank/DDBJ databases">
        <title>A dynamic microbial community with high functional redundancy inhabits the cold, oxic subseafloor aquifer.</title>
        <authorList>
            <person name="Tully B.J."/>
            <person name="Wheat C.G."/>
            <person name="Glazer B.T."/>
            <person name="Huber J.A."/>
        </authorList>
    </citation>
    <scope>NUCLEOTIDE SEQUENCE [LARGE SCALE GENOMIC DNA]</scope>
</reference>
<dbReference type="HAMAP" id="MF_00508">
    <property type="entry name" value="Ribosomal_uS10"/>
    <property type="match status" value="1"/>
</dbReference>
<dbReference type="PANTHER" id="PTHR11700">
    <property type="entry name" value="30S RIBOSOMAL PROTEIN S10 FAMILY MEMBER"/>
    <property type="match status" value="1"/>
</dbReference>
<protein>
    <recommendedName>
        <fullName evidence="4">Small ribosomal subunit protein uS10</fullName>
    </recommendedName>
</protein>
<evidence type="ECO:0000256" key="3">
    <source>
        <dbReference type="ARBA" id="ARBA00023274"/>
    </source>
</evidence>
<comment type="function">
    <text evidence="4">Involved in the binding of tRNA to the ribosomes.</text>
</comment>
<dbReference type="SMART" id="SM01403">
    <property type="entry name" value="Ribosomal_S10"/>
    <property type="match status" value="1"/>
</dbReference>
<gene>
    <name evidence="4" type="primary">rpsJ</name>
    <name evidence="6" type="ORF">COB21_04640</name>
</gene>
<dbReference type="GO" id="GO:0005840">
    <property type="term" value="C:ribosome"/>
    <property type="evidence" value="ECO:0007669"/>
    <property type="project" value="UniProtKB-KW"/>
</dbReference>
<dbReference type="InterPro" id="IPR027486">
    <property type="entry name" value="Ribosomal_uS10_dom"/>
</dbReference>
<dbReference type="GO" id="GO:0000049">
    <property type="term" value="F:tRNA binding"/>
    <property type="evidence" value="ECO:0007669"/>
    <property type="project" value="UniProtKB-UniRule"/>
</dbReference>
<dbReference type="GO" id="GO:1990904">
    <property type="term" value="C:ribonucleoprotein complex"/>
    <property type="evidence" value="ECO:0007669"/>
    <property type="project" value="UniProtKB-KW"/>
</dbReference>
<evidence type="ECO:0000256" key="4">
    <source>
        <dbReference type="HAMAP-Rule" id="MF_00508"/>
    </source>
</evidence>
<dbReference type="GO" id="GO:0006412">
    <property type="term" value="P:translation"/>
    <property type="evidence" value="ECO:0007669"/>
    <property type="project" value="UniProtKB-UniRule"/>
</dbReference>
<dbReference type="PRINTS" id="PR00971">
    <property type="entry name" value="RIBOSOMALS10"/>
</dbReference>
<dbReference type="InterPro" id="IPR036838">
    <property type="entry name" value="Ribosomal_uS10_dom_sf"/>
</dbReference>
<dbReference type="FunFam" id="3.30.70.600:FF:000003">
    <property type="entry name" value="30S ribosomal protein S10"/>
    <property type="match status" value="1"/>
</dbReference>
<evidence type="ECO:0000259" key="5">
    <source>
        <dbReference type="SMART" id="SM01403"/>
    </source>
</evidence>
<dbReference type="NCBIfam" id="TIGR01049">
    <property type="entry name" value="rpsJ_bact"/>
    <property type="match status" value="1"/>
</dbReference>
<dbReference type="SUPFAM" id="SSF54999">
    <property type="entry name" value="Ribosomal protein S10"/>
    <property type="match status" value="1"/>
</dbReference>
<accession>A0A2A4X1J9</accession>
<keyword evidence="2 4" id="KW-0689">Ribosomal protein</keyword>
<evidence type="ECO:0000313" key="7">
    <source>
        <dbReference type="Proteomes" id="UP000218775"/>
    </source>
</evidence>
<evidence type="ECO:0000256" key="1">
    <source>
        <dbReference type="ARBA" id="ARBA00007102"/>
    </source>
</evidence>
<dbReference type="Gene3D" id="3.30.70.600">
    <property type="entry name" value="Ribosomal protein S10 domain"/>
    <property type="match status" value="1"/>
</dbReference>
<dbReference type="PROSITE" id="PS00361">
    <property type="entry name" value="RIBOSOMAL_S10"/>
    <property type="match status" value="1"/>
</dbReference>
<dbReference type="EMBL" id="NVUK01000032">
    <property type="protein sequence ID" value="PCI76201.1"/>
    <property type="molecule type" value="Genomic_DNA"/>
</dbReference>
<proteinExistence type="inferred from homology"/>
<comment type="caution">
    <text evidence="6">The sequence shown here is derived from an EMBL/GenBank/DDBJ whole genome shotgun (WGS) entry which is preliminary data.</text>
</comment>